<name>A0AAV6HJK4_9TELE</name>
<dbReference type="InterPro" id="IPR002398">
    <property type="entry name" value="Pept_C14"/>
</dbReference>
<dbReference type="InterPro" id="IPR001309">
    <property type="entry name" value="Pept_C14_p20"/>
</dbReference>
<dbReference type="InterPro" id="IPR029030">
    <property type="entry name" value="Caspase-like_dom_sf"/>
</dbReference>
<dbReference type="AlphaFoldDB" id="A0AAV6HJK4"/>
<reference evidence="3 4" key="1">
    <citation type="submission" date="2020-10" db="EMBL/GenBank/DDBJ databases">
        <title>Chromosome-scale genome assembly of the Allis shad, Alosa alosa.</title>
        <authorList>
            <person name="Margot Z."/>
            <person name="Christophe K."/>
            <person name="Cabau C."/>
            <person name="Louis A."/>
            <person name="Berthelot C."/>
            <person name="Parey E."/>
            <person name="Roest Crollius H."/>
            <person name="Montfort J."/>
            <person name="Robinson-Rechavi M."/>
            <person name="Bucao C."/>
            <person name="Bouchez O."/>
            <person name="Gislard M."/>
            <person name="Lluch J."/>
            <person name="Milhes M."/>
            <person name="Lampietro C."/>
            <person name="Lopez Roques C."/>
            <person name="Donnadieu C."/>
            <person name="Braasch I."/>
            <person name="Desvignes T."/>
            <person name="Postlethwait J."/>
            <person name="Bobe J."/>
            <person name="Guiguen Y."/>
        </authorList>
    </citation>
    <scope>NUCLEOTIDE SEQUENCE [LARGE SCALE GENOMIC DNA]</scope>
    <source>
        <strain evidence="3">M-15738</strain>
        <tissue evidence="3">Blood</tissue>
    </source>
</reference>
<dbReference type="PRINTS" id="PR00376">
    <property type="entry name" value="IL1BCENZYME"/>
</dbReference>
<dbReference type="Gene3D" id="3.40.50.1460">
    <property type="match status" value="1"/>
</dbReference>
<dbReference type="GO" id="GO:0030218">
    <property type="term" value="P:erythrocyte differentiation"/>
    <property type="evidence" value="ECO:0007669"/>
    <property type="project" value="TreeGrafter"/>
</dbReference>
<organism evidence="3 4">
    <name type="scientific">Alosa alosa</name>
    <name type="common">allis shad</name>
    <dbReference type="NCBI Taxonomy" id="278164"/>
    <lineage>
        <taxon>Eukaryota</taxon>
        <taxon>Metazoa</taxon>
        <taxon>Chordata</taxon>
        <taxon>Craniata</taxon>
        <taxon>Vertebrata</taxon>
        <taxon>Euteleostomi</taxon>
        <taxon>Actinopterygii</taxon>
        <taxon>Neopterygii</taxon>
        <taxon>Teleostei</taxon>
        <taxon>Clupei</taxon>
        <taxon>Clupeiformes</taxon>
        <taxon>Clupeoidei</taxon>
        <taxon>Clupeidae</taxon>
        <taxon>Alosa</taxon>
    </lineage>
</organism>
<evidence type="ECO:0000259" key="2">
    <source>
        <dbReference type="PROSITE" id="PS50208"/>
    </source>
</evidence>
<dbReference type="InterPro" id="IPR011600">
    <property type="entry name" value="Pept_C14_caspase"/>
</dbReference>
<evidence type="ECO:0000256" key="1">
    <source>
        <dbReference type="ARBA" id="ARBA00010134"/>
    </source>
</evidence>
<evidence type="ECO:0000313" key="4">
    <source>
        <dbReference type="Proteomes" id="UP000823561"/>
    </source>
</evidence>
<keyword evidence="4" id="KW-1185">Reference proteome</keyword>
<dbReference type="GO" id="GO:0006915">
    <property type="term" value="P:apoptotic process"/>
    <property type="evidence" value="ECO:0007669"/>
    <property type="project" value="TreeGrafter"/>
</dbReference>
<dbReference type="PANTHER" id="PTHR10454:SF198">
    <property type="entry name" value="CASPASE-3"/>
    <property type="match status" value="1"/>
</dbReference>
<dbReference type="Proteomes" id="UP000823561">
    <property type="component" value="Chromosome 1"/>
</dbReference>
<dbReference type="InterPro" id="IPR016129">
    <property type="entry name" value="Caspase_his_AS"/>
</dbReference>
<dbReference type="GO" id="GO:0004197">
    <property type="term" value="F:cysteine-type endopeptidase activity"/>
    <property type="evidence" value="ECO:0007669"/>
    <property type="project" value="InterPro"/>
</dbReference>
<dbReference type="InterPro" id="IPR015917">
    <property type="entry name" value="Pept_C14A"/>
</dbReference>
<dbReference type="EMBL" id="JADWDJ010000001">
    <property type="protein sequence ID" value="KAG5285731.1"/>
    <property type="molecule type" value="Genomic_DNA"/>
</dbReference>
<dbReference type="PANTHER" id="PTHR10454">
    <property type="entry name" value="CASPASE"/>
    <property type="match status" value="1"/>
</dbReference>
<feature type="domain" description="Caspase family p20" evidence="2">
    <location>
        <begin position="26"/>
        <end position="143"/>
    </location>
</feature>
<dbReference type="GO" id="GO:0030216">
    <property type="term" value="P:keratinocyte differentiation"/>
    <property type="evidence" value="ECO:0007669"/>
    <property type="project" value="TreeGrafter"/>
</dbReference>
<dbReference type="Pfam" id="PF00656">
    <property type="entry name" value="Peptidase_C14"/>
    <property type="match status" value="1"/>
</dbReference>
<dbReference type="GO" id="GO:0031264">
    <property type="term" value="C:death-inducing signaling complex"/>
    <property type="evidence" value="ECO:0007669"/>
    <property type="project" value="TreeGrafter"/>
</dbReference>
<dbReference type="GO" id="GO:0005737">
    <property type="term" value="C:cytoplasm"/>
    <property type="evidence" value="ECO:0007669"/>
    <property type="project" value="TreeGrafter"/>
</dbReference>
<dbReference type="GO" id="GO:0006508">
    <property type="term" value="P:proteolysis"/>
    <property type="evidence" value="ECO:0007669"/>
    <property type="project" value="InterPro"/>
</dbReference>
<dbReference type="PROSITE" id="PS50208">
    <property type="entry name" value="CASPASE_P20"/>
    <property type="match status" value="1"/>
</dbReference>
<protein>
    <recommendedName>
        <fullName evidence="2">Caspase family p20 domain-containing protein</fullName>
    </recommendedName>
</protein>
<dbReference type="GO" id="GO:0030182">
    <property type="term" value="P:neuron differentiation"/>
    <property type="evidence" value="ECO:0007669"/>
    <property type="project" value="TreeGrafter"/>
</dbReference>
<comment type="similarity">
    <text evidence="1">Belongs to the peptidase C14A family.</text>
</comment>
<comment type="caution">
    <text evidence="3">The sequence shown here is derived from an EMBL/GenBank/DDBJ whole genome shotgun (WGS) entry which is preliminary data.</text>
</comment>
<evidence type="ECO:0000313" key="3">
    <source>
        <dbReference type="EMBL" id="KAG5285731.1"/>
    </source>
</evidence>
<dbReference type="SUPFAM" id="SSF52129">
    <property type="entry name" value="Caspase-like"/>
    <property type="match status" value="1"/>
</dbReference>
<proteinExistence type="inferred from homology"/>
<gene>
    <name evidence="3" type="ORF">AALO_G00006770</name>
</gene>
<accession>A0AAV6HJK4</accession>
<dbReference type="GO" id="GO:0043525">
    <property type="term" value="P:positive regulation of neuron apoptotic process"/>
    <property type="evidence" value="ECO:0007669"/>
    <property type="project" value="TreeGrafter"/>
</dbReference>
<dbReference type="SMART" id="SM00115">
    <property type="entry name" value="CASc"/>
    <property type="match status" value="1"/>
</dbReference>
<sequence>MTTENADTIRHGMMDLSFEYSREHKHIGRCLIINNEHFNGQSRRFGTEVDGNTLRMTFRMLGFSVRMEKDLCAADMRRVLQEESVEDHSKMSCFVCVLLSHGDQGLLMGADGAYISIQSLASTLTSHHCHSLQGKPKLFFIQVRMDRWMDG</sequence>
<dbReference type="PROSITE" id="PS01121">
    <property type="entry name" value="CASPASE_HIS"/>
    <property type="match status" value="1"/>
</dbReference>